<organism evidence="2 3">
    <name type="scientific">Prorocentrum cordatum</name>
    <dbReference type="NCBI Taxonomy" id="2364126"/>
    <lineage>
        <taxon>Eukaryota</taxon>
        <taxon>Sar</taxon>
        <taxon>Alveolata</taxon>
        <taxon>Dinophyceae</taxon>
        <taxon>Prorocentrales</taxon>
        <taxon>Prorocentraceae</taxon>
        <taxon>Prorocentrum</taxon>
    </lineage>
</organism>
<evidence type="ECO:0000313" key="3">
    <source>
        <dbReference type="Proteomes" id="UP001189429"/>
    </source>
</evidence>
<keyword evidence="1" id="KW-0732">Signal</keyword>
<reference evidence="2" key="1">
    <citation type="submission" date="2023-10" db="EMBL/GenBank/DDBJ databases">
        <authorList>
            <person name="Chen Y."/>
            <person name="Shah S."/>
            <person name="Dougan E. K."/>
            <person name="Thang M."/>
            <person name="Chan C."/>
        </authorList>
    </citation>
    <scope>NUCLEOTIDE SEQUENCE [LARGE SCALE GENOMIC DNA]</scope>
</reference>
<gene>
    <name evidence="2" type="ORF">PCOR1329_LOCUS13341</name>
</gene>
<evidence type="ECO:0000313" key="2">
    <source>
        <dbReference type="EMBL" id="CAK0807464.1"/>
    </source>
</evidence>
<keyword evidence="3" id="KW-1185">Reference proteome</keyword>
<evidence type="ECO:0000256" key="1">
    <source>
        <dbReference type="SAM" id="SignalP"/>
    </source>
</evidence>
<proteinExistence type="predicted"/>
<feature type="signal peptide" evidence="1">
    <location>
        <begin position="1"/>
        <end position="30"/>
    </location>
</feature>
<feature type="chain" id="PRO_5046533545" evidence="1">
    <location>
        <begin position="31"/>
        <end position="328"/>
    </location>
</feature>
<comment type="caution">
    <text evidence="2">The sequence shown here is derived from an EMBL/GenBank/DDBJ whole genome shotgun (WGS) entry which is preliminary data.</text>
</comment>
<dbReference type="EMBL" id="CAUYUJ010003936">
    <property type="protein sequence ID" value="CAK0807464.1"/>
    <property type="molecule type" value="Genomic_DNA"/>
</dbReference>
<sequence>MAKNLRMGSNTLEVCVLLRLLLSALLVVWSGPGAPSAERMDWVPELCCACHREAVAGRRQSDLRIDLSADDLDSRLLYRHVLTQGDPFDGAPSPASAAGRRDPAECLELPDLPAYPVPLGCTSDGDEDRRKVVLLEMLREFALEMRAGTRLTQLIIPAAGGAFCETVHCQLLEDLVTLKVDAATCHIVEFPLDRASSVFCVSREGSRPSEEQGDSSERVVIIEFLQKKLRFLFADTPSSQRFLTCMDLLVQRAQQLRTPSSGGVEPALPMAAAVAGCARGGVGGICAKTPVVPSVGDGDCPRAAPRPAAAEGAAVELLGALKTTRLSM</sequence>
<name>A0ABN9QUU5_9DINO</name>
<accession>A0ABN9QUU5</accession>
<dbReference type="Proteomes" id="UP001189429">
    <property type="component" value="Unassembled WGS sequence"/>
</dbReference>
<protein>
    <submittedName>
        <fullName evidence="2">Uncharacterized protein</fullName>
    </submittedName>
</protein>